<dbReference type="Proteomes" id="UP001058120">
    <property type="component" value="Chromosome"/>
</dbReference>
<accession>A0ABY5Y1I5</accession>
<keyword evidence="1" id="KW-0812">Transmembrane</keyword>
<name>A0ABY5Y1I5_9BACT</name>
<feature type="domain" description="DUF1468" evidence="2">
    <location>
        <begin position="9"/>
        <end position="158"/>
    </location>
</feature>
<dbReference type="InterPro" id="IPR009936">
    <property type="entry name" value="DUF1468"/>
</dbReference>
<reference evidence="3" key="1">
    <citation type="submission" date="2020-12" db="EMBL/GenBank/DDBJ databases">
        <title>Taurinivorans muris gen. nov., sp. nov., fundamental and realized metabolic niche of a ubiquitous sulfidogenic bacterium in the murine intestine.</title>
        <authorList>
            <person name="Ye H."/>
            <person name="Hanson B.T."/>
            <person name="Loy A."/>
        </authorList>
    </citation>
    <scope>NUCLEOTIDE SEQUENCE</scope>
    <source>
        <strain evidence="3">LT0009</strain>
    </source>
</reference>
<evidence type="ECO:0000259" key="2">
    <source>
        <dbReference type="Pfam" id="PF07331"/>
    </source>
</evidence>
<dbReference type="Pfam" id="PF07331">
    <property type="entry name" value="TctB"/>
    <property type="match status" value="1"/>
</dbReference>
<feature type="transmembrane region" description="Helical" evidence="1">
    <location>
        <begin position="134"/>
        <end position="153"/>
    </location>
</feature>
<keyword evidence="1" id="KW-0472">Membrane</keyword>
<dbReference type="RefSeq" id="WP_334314704.1">
    <property type="nucleotide sequence ID" value="NZ_CP065938.1"/>
</dbReference>
<dbReference type="EMBL" id="CP065938">
    <property type="protein sequence ID" value="UWX05138.1"/>
    <property type="molecule type" value="Genomic_DNA"/>
</dbReference>
<proteinExistence type="predicted"/>
<feature type="transmembrane region" description="Helical" evidence="1">
    <location>
        <begin position="103"/>
        <end position="122"/>
    </location>
</feature>
<keyword evidence="4" id="KW-1185">Reference proteome</keyword>
<protein>
    <submittedName>
        <fullName evidence="3">Tripartite tricarboxylate transporter TctB family protein</fullName>
    </submittedName>
</protein>
<evidence type="ECO:0000313" key="4">
    <source>
        <dbReference type="Proteomes" id="UP001058120"/>
    </source>
</evidence>
<sequence>MNNKTDFSIGMGILLLCAVMFQQIMLLPPPEGSEPFSARSFPLGITIFLSILSILLICSSFKKQAAASAWPESAILAKIGLMALAIFLYVMAFMFIGEFSIQHAWPVGVVFIASTIVFLFAAQLVTGYRNIAKISLISVTASVLFYFIFVHFFKVPLP</sequence>
<organism evidence="3 4">
    <name type="scientific">Taurinivorans muris</name>
    <dbReference type="NCBI Taxonomy" id="2787751"/>
    <lineage>
        <taxon>Bacteria</taxon>
        <taxon>Pseudomonadati</taxon>
        <taxon>Thermodesulfobacteriota</taxon>
        <taxon>Desulfovibrionia</taxon>
        <taxon>Desulfovibrionales</taxon>
        <taxon>Desulfovibrionaceae</taxon>
        <taxon>Taurinivorans</taxon>
    </lineage>
</organism>
<feature type="transmembrane region" description="Helical" evidence="1">
    <location>
        <begin position="40"/>
        <end position="58"/>
    </location>
</feature>
<evidence type="ECO:0000313" key="3">
    <source>
        <dbReference type="EMBL" id="UWX05138.1"/>
    </source>
</evidence>
<feature type="transmembrane region" description="Helical" evidence="1">
    <location>
        <begin position="7"/>
        <end position="28"/>
    </location>
</feature>
<keyword evidence="1" id="KW-1133">Transmembrane helix</keyword>
<feature type="transmembrane region" description="Helical" evidence="1">
    <location>
        <begin position="79"/>
        <end position="97"/>
    </location>
</feature>
<gene>
    <name evidence="3" type="ORF">JBF11_06590</name>
</gene>
<evidence type="ECO:0000256" key="1">
    <source>
        <dbReference type="SAM" id="Phobius"/>
    </source>
</evidence>